<dbReference type="EMBL" id="FNCV01000005">
    <property type="protein sequence ID" value="SDH28862.1"/>
    <property type="molecule type" value="Genomic_DNA"/>
</dbReference>
<dbReference type="STRING" id="83401.SAMN05421742_105244"/>
<proteinExistence type="inferred from homology"/>
<evidence type="ECO:0000256" key="1">
    <source>
        <dbReference type="ARBA" id="ARBA00004496"/>
    </source>
</evidence>
<evidence type="ECO:0000256" key="3">
    <source>
        <dbReference type="ARBA" id="ARBA00022737"/>
    </source>
</evidence>
<keyword evidence="7" id="KW-1185">Reference proteome</keyword>
<dbReference type="GO" id="GO:0005737">
    <property type="term" value="C:cytoplasm"/>
    <property type="evidence" value="ECO:0007669"/>
    <property type="project" value="UniProtKB-SubCell"/>
</dbReference>
<dbReference type="SUPFAM" id="SSF48452">
    <property type="entry name" value="TPR-like"/>
    <property type="match status" value="2"/>
</dbReference>
<dbReference type="InterPro" id="IPR011990">
    <property type="entry name" value="TPR-like_helical_dom_sf"/>
</dbReference>
<comment type="similarity">
    <text evidence="5">Belongs to the Rap family.</text>
</comment>
<dbReference type="PANTHER" id="PTHR46630:SF1">
    <property type="entry name" value="TETRATRICOPEPTIDE REPEAT PROTEIN 29"/>
    <property type="match status" value="1"/>
</dbReference>
<name>A0A1G8B6J2_9PROT</name>
<dbReference type="InterPro" id="IPR051476">
    <property type="entry name" value="Bac_ResReg_Asp_Phosphatase"/>
</dbReference>
<dbReference type="Pfam" id="PF13181">
    <property type="entry name" value="TPR_8"/>
    <property type="match status" value="1"/>
</dbReference>
<dbReference type="PANTHER" id="PTHR46630">
    <property type="entry name" value="TETRATRICOPEPTIDE REPEAT PROTEIN 29"/>
    <property type="match status" value="1"/>
</dbReference>
<evidence type="ECO:0000313" key="6">
    <source>
        <dbReference type="EMBL" id="SDH28862.1"/>
    </source>
</evidence>
<evidence type="ECO:0008006" key="8">
    <source>
        <dbReference type="Google" id="ProtNLM"/>
    </source>
</evidence>
<evidence type="ECO:0000313" key="7">
    <source>
        <dbReference type="Proteomes" id="UP000217076"/>
    </source>
</evidence>
<dbReference type="Proteomes" id="UP000217076">
    <property type="component" value="Unassembled WGS sequence"/>
</dbReference>
<protein>
    <recommendedName>
        <fullName evidence="8">Tetratricopeptide repeat-containing protein</fullName>
    </recommendedName>
</protein>
<evidence type="ECO:0000256" key="4">
    <source>
        <dbReference type="ARBA" id="ARBA00022803"/>
    </source>
</evidence>
<dbReference type="AlphaFoldDB" id="A0A1G8B6J2"/>
<reference evidence="7" key="1">
    <citation type="submission" date="2016-10" db="EMBL/GenBank/DDBJ databases">
        <authorList>
            <person name="Varghese N."/>
            <person name="Submissions S."/>
        </authorList>
    </citation>
    <scope>NUCLEOTIDE SEQUENCE [LARGE SCALE GENOMIC DNA]</scope>
    <source>
        <strain evidence="7">930I</strain>
    </source>
</reference>
<dbReference type="InterPro" id="IPR019734">
    <property type="entry name" value="TPR_rpt"/>
</dbReference>
<comment type="subcellular location">
    <subcellularLocation>
        <location evidence="1">Cytoplasm</location>
    </subcellularLocation>
</comment>
<evidence type="ECO:0000256" key="2">
    <source>
        <dbReference type="ARBA" id="ARBA00022490"/>
    </source>
</evidence>
<accession>A0A1G8B6J2</accession>
<dbReference type="Gene3D" id="1.25.40.10">
    <property type="entry name" value="Tetratricopeptide repeat domain"/>
    <property type="match status" value="1"/>
</dbReference>
<organism evidence="6 7">
    <name type="scientific">Roseospirillum parvum</name>
    <dbReference type="NCBI Taxonomy" id="83401"/>
    <lineage>
        <taxon>Bacteria</taxon>
        <taxon>Pseudomonadati</taxon>
        <taxon>Pseudomonadota</taxon>
        <taxon>Alphaproteobacteria</taxon>
        <taxon>Rhodospirillales</taxon>
        <taxon>Rhodospirillaceae</taxon>
        <taxon>Roseospirillum</taxon>
    </lineage>
</organism>
<gene>
    <name evidence="6" type="ORF">SAMN05421742_105244</name>
</gene>
<keyword evidence="3" id="KW-0677">Repeat</keyword>
<keyword evidence="4" id="KW-0802">TPR repeat</keyword>
<evidence type="ECO:0000256" key="5">
    <source>
        <dbReference type="ARBA" id="ARBA00038253"/>
    </source>
</evidence>
<sequence length="288" mass="30761">MDSLAEAERLLLNGEPRRAAEAARRARMFARRHDDDGGEARALMLLGQALAQAGDHKPAVEALVEARAKWAGLPDQRHEAEALIALAELSPDEATADSYLDSARRLARAAGVVRLEGDALLAWGERAAARGDEDIALERLSEARERFERSESVLRLGLTLSRLANLEARLGHADRAHEALETAIGLFEDSGDLLDEADARRQLGRLLAGMGDRDGARDALSAAVRRFAAGGDLEGEGACLLDLGRLEAKAAPGQAGRHLRHAAELFRRAGNAALGAEAQKAMALLPAE</sequence>
<keyword evidence="2" id="KW-0963">Cytoplasm</keyword>